<gene>
    <name evidence="3" type="ORF">BD626DRAFT_545722</name>
</gene>
<protein>
    <recommendedName>
        <fullName evidence="2">HNH nuclease domain-containing protein</fullName>
    </recommendedName>
</protein>
<dbReference type="EMBL" id="VDMD01000003">
    <property type="protein sequence ID" value="TRM66516.1"/>
    <property type="molecule type" value="Genomic_DNA"/>
</dbReference>
<keyword evidence="4" id="KW-1185">Reference proteome</keyword>
<dbReference type="InterPro" id="IPR003615">
    <property type="entry name" value="HNH_nuc"/>
</dbReference>
<dbReference type="Pfam" id="PF13391">
    <property type="entry name" value="HNH_2"/>
    <property type="match status" value="1"/>
</dbReference>
<comment type="caution">
    <text evidence="3">The sequence shown here is derived from an EMBL/GenBank/DDBJ whole genome shotgun (WGS) entry which is preliminary data.</text>
</comment>
<dbReference type="OrthoDB" id="2124139at2759"/>
<evidence type="ECO:0000256" key="1">
    <source>
        <dbReference type="SAM" id="MobiDB-lite"/>
    </source>
</evidence>
<feature type="domain" description="HNH nuclease" evidence="2">
    <location>
        <begin position="46"/>
        <end position="111"/>
    </location>
</feature>
<reference evidence="3 4" key="1">
    <citation type="journal article" date="2019" name="New Phytol.">
        <title>Comparative genomics reveals unique wood-decay strategies and fruiting body development in the Schizophyllaceae.</title>
        <authorList>
            <person name="Almasi E."/>
            <person name="Sahu N."/>
            <person name="Krizsan K."/>
            <person name="Balint B."/>
            <person name="Kovacs G.M."/>
            <person name="Kiss B."/>
            <person name="Cseklye J."/>
            <person name="Drula E."/>
            <person name="Henrissat B."/>
            <person name="Nagy I."/>
            <person name="Chovatia M."/>
            <person name="Adam C."/>
            <person name="LaButti K."/>
            <person name="Lipzen A."/>
            <person name="Riley R."/>
            <person name="Grigoriev I.V."/>
            <person name="Nagy L.G."/>
        </authorList>
    </citation>
    <scope>NUCLEOTIDE SEQUENCE [LARGE SCALE GENOMIC DNA]</scope>
    <source>
        <strain evidence="3 4">NL-1724</strain>
    </source>
</reference>
<evidence type="ECO:0000313" key="3">
    <source>
        <dbReference type="EMBL" id="TRM66516.1"/>
    </source>
</evidence>
<organism evidence="3 4">
    <name type="scientific">Schizophyllum amplum</name>
    <dbReference type="NCBI Taxonomy" id="97359"/>
    <lineage>
        <taxon>Eukaryota</taxon>
        <taxon>Fungi</taxon>
        <taxon>Dikarya</taxon>
        <taxon>Basidiomycota</taxon>
        <taxon>Agaricomycotina</taxon>
        <taxon>Agaricomycetes</taxon>
        <taxon>Agaricomycetidae</taxon>
        <taxon>Agaricales</taxon>
        <taxon>Schizophyllaceae</taxon>
        <taxon>Schizophyllum</taxon>
    </lineage>
</organism>
<dbReference type="AlphaFoldDB" id="A0A550CNY6"/>
<accession>A0A550CNY6</accession>
<name>A0A550CNY6_9AGAR</name>
<dbReference type="Proteomes" id="UP000320762">
    <property type="component" value="Unassembled WGS sequence"/>
</dbReference>
<proteinExistence type="predicted"/>
<feature type="region of interest" description="Disordered" evidence="1">
    <location>
        <begin position="200"/>
        <end position="226"/>
    </location>
</feature>
<sequence length="283" mass="32551">MQTFDLPLTKLPEGFGCARSSSLRSTSTTFETCLDARDRFRGERCCVICGWDIAVQHCQIIRQAEWHTWRALKARQWLPPNATHHGQHDPRNGMLMCANHRLAFENYWFYIRYSPEKRRFIFIDQSDDGYYRKYHGKAIALDVSDRYAPFATLFLIHEQRVRGHWPFAPVVPDLPQDTAWQDWIVSSGYLRDPASTDSPLFQRDWPQHDPTSSEASSFHPVSGGPATSTGLALNDDVVAQILDATRNSLSWKTSVLENTSWEGTAEENIEKYQRVMGDDNPLR</sequence>
<evidence type="ECO:0000313" key="4">
    <source>
        <dbReference type="Proteomes" id="UP000320762"/>
    </source>
</evidence>
<evidence type="ECO:0000259" key="2">
    <source>
        <dbReference type="Pfam" id="PF13391"/>
    </source>
</evidence>